<protein>
    <submittedName>
        <fullName evidence="1">Chromosome undetermined SCAF19546, whole genome shotgun sequence</fullName>
    </submittedName>
</protein>
<reference evidence="1" key="1">
    <citation type="journal article" date="2004" name="Nature">
        <title>Genome duplication in the teleost fish Tetraodon nigroviridis reveals the early vertebrate proto-karyotype.</title>
        <authorList>
            <person name="Jaillon O."/>
            <person name="Aury J.-M."/>
            <person name="Brunet F."/>
            <person name="Petit J.-L."/>
            <person name="Stange-Thomann N."/>
            <person name="Mauceli E."/>
            <person name="Bouneau L."/>
            <person name="Fischer C."/>
            <person name="Ozouf-Costaz C."/>
            <person name="Bernot A."/>
            <person name="Nicaud S."/>
            <person name="Jaffe D."/>
            <person name="Fisher S."/>
            <person name="Lutfalla G."/>
            <person name="Dossat C."/>
            <person name="Segurens B."/>
            <person name="Dasilva C."/>
            <person name="Salanoubat M."/>
            <person name="Levy M."/>
            <person name="Boudet N."/>
            <person name="Castellano S."/>
            <person name="Anthouard V."/>
            <person name="Jubin C."/>
            <person name="Castelli V."/>
            <person name="Katinka M."/>
            <person name="Vacherie B."/>
            <person name="Biemont C."/>
            <person name="Skalli Z."/>
            <person name="Cattolico L."/>
            <person name="Poulain J."/>
            <person name="De Berardinis V."/>
            <person name="Cruaud C."/>
            <person name="Duprat S."/>
            <person name="Brottier P."/>
            <person name="Coutanceau J.-P."/>
            <person name="Gouzy J."/>
            <person name="Parra G."/>
            <person name="Lardier G."/>
            <person name="Chapple C."/>
            <person name="McKernan K.J."/>
            <person name="McEwan P."/>
            <person name="Bosak S."/>
            <person name="Kellis M."/>
            <person name="Volff J.-N."/>
            <person name="Guigo R."/>
            <person name="Zody M.C."/>
            <person name="Mesirov J."/>
            <person name="Lindblad-Toh K."/>
            <person name="Birren B."/>
            <person name="Nusbaum C."/>
            <person name="Kahn D."/>
            <person name="Robinson-Rechavi M."/>
            <person name="Laudet V."/>
            <person name="Schachter V."/>
            <person name="Quetier F."/>
            <person name="Saurin W."/>
            <person name="Scarpelli C."/>
            <person name="Wincker P."/>
            <person name="Lander E.S."/>
            <person name="Weissenbach J."/>
            <person name="Roest Crollius H."/>
        </authorList>
    </citation>
    <scope>NUCLEOTIDE SEQUENCE [LARGE SCALE GENOMIC DNA]</scope>
</reference>
<dbReference type="EMBL" id="CAAE01019546">
    <property type="protein sequence ID" value="CAG14000.1"/>
    <property type="molecule type" value="Genomic_DNA"/>
</dbReference>
<sequence>KRTKRSQTEDDAQASLTSAIMMSMNSKQPFSMHPILHEPKYTPVHTSSEAIRRACLPTPS</sequence>
<dbReference type="OrthoDB" id="8926519at2759"/>
<feature type="non-terminal residue" evidence="1">
    <location>
        <position position="60"/>
    </location>
</feature>
<reference evidence="1" key="2">
    <citation type="submission" date="2004-02" db="EMBL/GenBank/DDBJ databases">
        <authorList>
            <consortium name="Genoscope"/>
            <consortium name="Whitehead Institute Centre for Genome Research"/>
        </authorList>
    </citation>
    <scope>NUCLEOTIDE SEQUENCE</scope>
</reference>
<evidence type="ECO:0000313" key="1">
    <source>
        <dbReference type="EMBL" id="CAG14000.1"/>
    </source>
</evidence>
<accession>Q4RC83</accession>
<proteinExistence type="predicted"/>
<name>Q4RC83_TETNG</name>
<dbReference type="KEGG" id="tng:GSTEN00036501G001"/>
<organism evidence="1">
    <name type="scientific">Tetraodon nigroviridis</name>
    <name type="common">Spotted green pufferfish</name>
    <name type="synonym">Chelonodon nigroviridis</name>
    <dbReference type="NCBI Taxonomy" id="99883"/>
    <lineage>
        <taxon>Eukaryota</taxon>
        <taxon>Metazoa</taxon>
        <taxon>Chordata</taxon>
        <taxon>Craniata</taxon>
        <taxon>Vertebrata</taxon>
        <taxon>Euteleostomi</taxon>
        <taxon>Actinopterygii</taxon>
        <taxon>Neopterygii</taxon>
        <taxon>Teleostei</taxon>
        <taxon>Neoteleostei</taxon>
        <taxon>Acanthomorphata</taxon>
        <taxon>Eupercaria</taxon>
        <taxon>Tetraodontiformes</taxon>
        <taxon>Tetradontoidea</taxon>
        <taxon>Tetraodontidae</taxon>
        <taxon>Tetraodon</taxon>
    </lineage>
</organism>
<dbReference type="AlphaFoldDB" id="Q4RC83"/>
<feature type="non-terminal residue" evidence="1">
    <location>
        <position position="1"/>
    </location>
</feature>
<gene>
    <name evidence="1" type="ORF">GSTENG00036501001</name>
</gene>